<name>A0A0U2WFR1_9BACL</name>
<dbReference type="Gene3D" id="1.20.200.10">
    <property type="entry name" value="Fumarase/aspartase (Central domain)"/>
    <property type="match status" value="1"/>
</dbReference>
<dbReference type="InterPro" id="IPR024083">
    <property type="entry name" value="Fumarase/histidase_N"/>
</dbReference>
<evidence type="ECO:0000313" key="3">
    <source>
        <dbReference type="Proteomes" id="UP000061660"/>
    </source>
</evidence>
<dbReference type="Gene3D" id="1.10.275.10">
    <property type="entry name" value="Fumarase/aspartase (N-terminal domain)"/>
    <property type="match status" value="1"/>
</dbReference>
<dbReference type="CDD" id="cd00332">
    <property type="entry name" value="PAL-HAL"/>
    <property type="match status" value="1"/>
</dbReference>
<gene>
    <name evidence="2" type="ORF">IJ22_49520</name>
</gene>
<sequence>MLTNSFNKQTNEIVLNGEQLTVQDVVRAACQNVRVRFGGEVMERAAADREALLRIAGRNTPIYGVTTGVGANRNVVISPEDMAAYQRRILVSHCVGIGPYYPESVVRAILTVRANALAKGGSGVNPEILHMHAAFLNKGIHPLTPSGGSIGAADLGPLAEMGLAFIGEGKVMYKGEIVPAAQALHAAGLDPVVLGPKDGLILCSHNSASLGHAALLLHRCACVLDLADLSSSLSLEGFGGNVSPLDARIGRFRPHPGQLSCANDIRAYLEGSYLWEGKVQRTVQDPISFRSVTQVHGACRDVYEFALQGMNIELNSLGDNPFVLTDDEEVVSHGNFHIATIAMRFDFLGIQLSSLAGMIQNRLQRLMTSEFSGLPKFLARREGTTNGFSTLQKTYTALAAEIRHFADPGSLDALPVANGVEDHATMAPWVMQKTERILDKLEYMIGIELMAAAQAIDLRGHPRLGRGTEAAYACIRRFIPPLDDDRVLRQDIESARRLAADGTLLEAVMNAIQNKEE</sequence>
<dbReference type="Proteomes" id="UP000061660">
    <property type="component" value="Chromosome"/>
</dbReference>
<keyword evidence="3" id="KW-1185">Reference proteome</keyword>
<dbReference type="STRING" id="162209.IJ22_49520"/>
<dbReference type="KEGG" id="pnp:IJ22_49520"/>
<keyword evidence="1 2" id="KW-0456">Lyase</keyword>
<dbReference type="InterPro" id="IPR001106">
    <property type="entry name" value="Aromatic_Lyase"/>
</dbReference>
<dbReference type="GO" id="GO:0016841">
    <property type="term" value="F:ammonia-lyase activity"/>
    <property type="evidence" value="ECO:0007669"/>
    <property type="project" value="UniProtKB-ARBA"/>
</dbReference>
<evidence type="ECO:0000256" key="1">
    <source>
        <dbReference type="ARBA" id="ARBA00023239"/>
    </source>
</evidence>
<dbReference type="OrthoDB" id="9806955at2"/>
<dbReference type="PATRIC" id="fig|162209.4.peg.5231"/>
<accession>A0A0U2WFR1</accession>
<dbReference type="AlphaFoldDB" id="A0A0U2WFR1"/>
<evidence type="ECO:0000313" key="2">
    <source>
        <dbReference type="EMBL" id="ALS25214.1"/>
    </source>
</evidence>
<organism evidence="2 3">
    <name type="scientific">Paenibacillus naphthalenovorans</name>
    <dbReference type="NCBI Taxonomy" id="162209"/>
    <lineage>
        <taxon>Bacteria</taxon>
        <taxon>Bacillati</taxon>
        <taxon>Bacillota</taxon>
        <taxon>Bacilli</taxon>
        <taxon>Bacillales</taxon>
        <taxon>Paenibacillaceae</taxon>
        <taxon>Paenibacillus</taxon>
    </lineage>
</organism>
<dbReference type="Pfam" id="PF00221">
    <property type="entry name" value="Lyase_aromatic"/>
    <property type="match status" value="1"/>
</dbReference>
<dbReference type="SUPFAM" id="SSF48557">
    <property type="entry name" value="L-aspartase-like"/>
    <property type="match status" value="1"/>
</dbReference>
<reference evidence="3" key="1">
    <citation type="submission" date="2015-12" db="EMBL/GenBank/DDBJ databases">
        <title>Complete genome sequences of two moderately thermophilic Paenibacillus species.</title>
        <authorList>
            <person name="Butler R.III."/>
            <person name="Wang J."/>
            <person name="Stark B.C."/>
            <person name="Pombert J.-F."/>
        </authorList>
    </citation>
    <scope>NUCLEOTIDE SEQUENCE [LARGE SCALE GENOMIC DNA]</scope>
    <source>
        <strain evidence="3">32O-Y</strain>
    </source>
</reference>
<protein>
    <submittedName>
        <fullName evidence="2">Phenylalanine ammonia-lyase</fullName>
    </submittedName>
</protein>
<dbReference type="EMBL" id="CP013652">
    <property type="protein sequence ID" value="ALS25214.1"/>
    <property type="molecule type" value="Genomic_DNA"/>
</dbReference>
<reference evidence="2 3" key="2">
    <citation type="journal article" date="2016" name="Genome Announc.">
        <title>Complete Genome Sequences of Two Interactive Moderate Thermophiles, Paenibacillus napthalenovorans 32O-Y and Paenibacillus sp. 32O-W.</title>
        <authorList>
            <person name="Butler R.R.III."/>
            <person name="Wang J."/>
            <person name="Stark B.C."/>
            <person name="Pombert J.F."/>
        </authorList>
    </citation>
    <scope>NUCLEOTIDE SEQUENCE [LARGE SCALE GENOMIC DNA]</scope>
    <source>
        <strain evidence="2 3">32O-Y</strain>
    </source>
</reference>
<dbReference type="InterPro" id="IPR008948">
    <property type="entry name" value="L-Aspartase-like"/>
</dbReference>
<dbReference type="RefSeq" id="WP_062410630.1">
    <property type="nucleotide sequence ID" value="NZ_CP013652.1"/>
</dbReference>
<dbReference type="PANTHER" id="PTHR10362">
    <property type="entry name" value="HISTIDINE AMMONIA-LYASE"/>
    <property type="match status" value="1"/>
</dbReference>
<proteinExistence type="predicted"/>